<dbReference type="GeneID" id="30036667"/>
<keyword evidence="12" id="KW-1185">Reference proteome</keyword>
<feature type="domain" description="Timeless N-terminal" evidence="10">
    <location>
        <begin position="40"/>
        <end position="323"/>
    </location>
</feature>
<evidence type="ECO:0000256" key="6">
    <source>
        <dbReference type="ARBA" id="ARBA00023204"/>
    </source>
</evidence>
<organism evidence="11 12">
    <name type="scientific">Sugiyamaella lignohabitans</name>
    <dbReference type="NCBI Taxonomy" id="796027"/>
    <lineage>
        <taxon>Eukaryota</taxon>
        <taxon>Fungi</taxon>
        <taxon>Dikarya</taxon>
        <taxon>Ascomycota</taxon>
        <taxon>Saccharomycotina</taxon>
        <taxon>Dipodascomycetes</taxon>
        <taxon>Dipodascales</taxon>
        <taxon>Trichomonascaceae</taxon>
        <taxon>Sugiyamaella</taxon>
    </lineage>
</organism>
<dbReference type="Proteomes" id="UP000189580">
    <property type="component" value="Chromosome c"/>
</dbReference>
<evidence type="ECO:0000313" key="12">
    <source>
        <dbReference type="Proteomes" id="UP000189580"/>
    </source>
</evidence>
<dbReference type="InterPro" id="IPR044998">
    <property type="entry name" value="Timeless"/>
</dbReference>
<evidence type="ECO:0000259" key="10">
    <source>
        <dbReference type="Pfam" id="PF04821"/>
    </source>
</evidence>
<keyword evidence="5" id="KW-0236">DNA replication inhibitor</keyword>
<comment type="similarity">
    <text evidence="2">Belongs to the timeless family.</text>
</comment>
<dbReference type="GO" id="GO:0003677">
    <property type="term" value="F:DNA binding"/>
    <property type="evidence" value="ECO:0007669"/>
    <property type="project" value="TreeGrafter"/>
</dbReference>
<sequence length="379" mass="42811">MDFFEDDAYGLGGVDPEIKAHITNLVSALGGPDFTDPFKVYKLGDDALACLRDLKRWLKGYDERLDRWDIARALSETKLVPFDLIEILTLWEERSQSKTNPPTKNMDRIALACLELLVPLTWPLELNKLTSTTNHYRHAPHLELARARYKRAVLNHPKKLVFRAIIRLAIPSLKLSKIDRTPRDNGIIKLVVFFIRNILSIEAETTSASAKTFAEWESFGDDISRTTTINCFNKQRVLDFIITLGAGIGHNFEVQDTGVLESVFYLLHNIPVSDIIAPPPGSVQPVKKRGDLSDLLAREKDIRRDIQRHAPSRHNRFGTMISMDIMEKGRLSVSGQGGLWDTSATLDKVDTSKKWHKRAARVSEYGVSKATIDPGWSII</sequence>
<dbReference type="PANTHER" id="PTHR22940">
    <property type="entry name" value="TIMEOUT/TIMELESS-2"/>
    <property type="match status" value="1"/>
</dbReference>
<evidence type="ECO:0000256" key="7">
    <source>
        <dbReference type="ARBA" id="ARBA00023242"/>
    </source>
</evidence>
<dbReference type="PANTHER" id="PTHR22940:SF4">
    <property type="entry name" value="PROTEIN TIMELESS HOMOLOG"/>
    <property type="match status" value="1"/>
</dbReference>
<dbReference type="InterPro" id="IPR006906">
    <property type="entry name" value="Timeless_N"/>
</dbReference>
<name>A0A167CHG9_9ASCO</name>
<keyword evidence="9" id="KW-0131">Cell cycle</keyword>
<evidence type="ECO:0000256" key="1">
    <source>
        <dbReference type="ARBA" id="ARBA00004123"/>
    </source>
</evidence>
<dbReference type="GO" id="GO:0043111">
    <property type="term" value="P:replication fork arrest"/>
    <property type="evidence" value="ECO:0007669"/>
    <property type="project" value="TreeGrafter"/>
</dbReference>
<keyword evidence="6" id="KW-0234">DNA repair</keyword>
<dbReference type="GO" id="GO:0051321">
    <property type="term" value="P:meiotic cell cycle"/>
    <property type="evidence" value="ECO:0007669"/>
    <property type="project" value="UniProtKB-KW"/>
</dbReference>
<evidence type="ECO:0000256" key="2">
    <source>
        <dbReference type="ARBA" id="ARBA00008174"/>
    </source>
</evidence>
<protein>
    <recommendedName>
        <fullName evidence="3">Topoisomerase 1-associated factor 1</fullName>
    </recommendedName>
</protein>
<evidence type="ECO:0000256" key="4">
    <source>
        <dbReference type="ARBA" id="ARBA00022763"/>
    </source>
</evidence>
<evidence type="ECO:0000256" key="5">
    <source>
        <dbReference type="ARBA" id="ARBA00022880"/>
    </source>
</evidence>
<keyword evidence="4" id="KW-0227">DNA damage</keyword>
<dbReference type="GO" id="GO:0006281">
    <property type="term" value="P:DNA repair"/>
    <property type="evidence" value="ECO:0007669"/>
    <property type="project" value="UniProtKB-KW"/>
</dbReference>
<gene>
    <name evidence="11" type="primary">TOF1</name>
    <name evidence="11" type="ORF">AWJ20_4525</name>
</gene>
<evidence type="ECO:0000256" key="9">
    <source>
        <dbReference type="ARBA" id="ARBA00023306"/>
    </source>
</evidence>
<dbReference type="OrthoDB" id="310853at2759"/>
<keyword evidence="8" id="KW-0469">Meiosis</keyword>
<accession>A0A167CHG9</accession>
<evidence type="ECO:0000313" key="11">
    <source>
        <dbReference type="EMBL" id="ANB11704.1"/>
    </source>
</evidence>
<reference evidence="11 12" key="1">
    <citation type="submission" date="2016-02" db="EMBL/GenBank/DDBJ databases">
        <title>Complete genome sequence and transcriptome regulation of the pentose utilising yeast Sugiyamaella lignohabitans.</title>
        <authorList>
            <person name="Bellasio M."/>
            <person name="Peymann A."/>
            <person name="Valli M."/>
            <person name="Sipitzky M."/>
            <person name="Graf A."/>
            <person name="Sauer M."/>
            <person name="Marx H."/>
            <person name="Mattanovich D."/>
        </authorList>
    </citation>
    <scope>NUCLEOTIDE SEQUENCE [LARGE SCALE GENOMIC DNA]</scope>
    <source>
        <strain evidence="11 12">CBS 10342</strain>
    </source>
</reference>
<keyword evidence="7" id="KW-0539">Nucleus</keyword>
<evidence type="ECO:0000256" key="8">
    <source>
        <dbReference type="ARBA" id="ARBA00023254"/>
    </source>
</evidence>
<dbReference type="AlphaFoldDB" id="A0A167CHG9"/>
<evidence type="ECO:0000256" key="3">
    <source>
        <dbReference type="ARBA" id="ARBA00021529"/>
    </source>
</evidence>
<dbReference type="KEGG" id="slb:AWJ20_4525"/>
<dbReference type="EMBL" id="CP014500">
    <property type="protein sequence ID" value="ANB11704.1"/>
    <property type="molecule type" value="Genomic_DNA"/>
</dbReference>
<dbReference type="Pfam" id="PF04821">
    <property type="entry name" value="TIMELESS"/>
    <property type="match status" value="1"/>
</dbReference>
<comment type="subcellular location">
    <subcellularLocation>
        <location evidence="1">Nucleus</location>
    </subcellularLocation>
</comment>
<dbReference type="RefSeq" id="XP_018734181.1">
    <property type="nucleotide sequence ID" value="XM_018881604.1"/>
</dbReference>
<dbReference type="GO" id="GO:0031298">
    <property type="term" value="C:replication fork protection complex"/>
    <property type="evidence" value="ECO:0007669"/>
    <property type="project" value="TreeGrafter"/>
</dbReference>
<dbReference type="GO" id="GO:0000076">
    <property type="term" value="P:DNA replication checkpoint signaling"/>
    <property type="evidence" value="ECO:0007669"/>
    <property type="project" value="TreeGrafter"/>
</dbReference>
<proteinExistence type="inferred from homology"/>